<dbReference type="InterPro" id="IPR010102">
    <property type="entry name" value="Succ_semiAld_DH"/>
</dbReference>
<dbReference type="CDD" id="cd07103">
    <property type="entry name" value="ALDH_F5_SSADH_GabD"/>
    <property type="match status" value="1"/>
</dbReference>
<dbReference type="EMBL" id="RXZH01000001">
    <property type="protein sequence ID" value="RTZ17973.1"/>
    <property type="molecule type" value="Genomic_DNA"/>
</dbReference>
<proteinExistence type="inferred from homology"/>
<dbReference type="FunFam" id="3.40.605.10:FF:000026">
    <property type="entry name" value="Aldehyde dehydrogenase, putative"/>
    <property type="match status" value="1"/>
</dbReference>
<sequence>MLNINNPSLLSFLVSSEDDGIAVTNPAIGEVLGYVPIQTEQAIEQCIEQASIGQKRWAAMAAKERSGLLRCWFELIMENKEDLARLMTLEQGKPLAEAQGEVVYGASFVEWFAEEAKRTNGETIPAIAGNKRLMTIKQPVGVACAITPWNFPIAMITRKAAPALAAGCSFIVKPAELTPLCAFAVAELAYQAGIPRDVLQVVLGQDAPTVGSIFTSHPLIRKLSFTGSTQVGRILMEKSAHDIKRTSMELGGNAPFIVFDDANIEAAVQGALASKFRNAGQTCVCANRFYVHSSIYDQFVTKFDAAVQQLNVGNGLEDGVQVGPVISLQAKQNIQALTERAIEQGANPVSSWQPLDGLFVAPVVLKDVTHQMDIVSQEIFGPVAPVIAFDSDEELIEMANDTIYGLASYFYSQNIHRVWKIAEALEYGMVGINEGIISTEVAPFGGVKQSGIGREGGKQGIDEYLDIKYLCFGGS</sequence>
<reference evidence="6 7" key="1">
    <citation type="submission" date="2018-12" db="EMBL/GenBank/DDBJ databases">
        <title>Vibrio sp. isolated from China Sea.</title>
        <authorList>
            <person name="Li Y."/>
        </authorList>
    </citation>
    <scope>NUCLEOTIDE SEQUENCE [LARGE SCALE GENOMIC DNA]</scope>
    <source>
        <strain evidence="6 7">BEI207</strain>
    </source>
</reference>
<dbReference type="RefSeq" id="WP_126572722.1">
    <property type="nucleotide sequence ID" value="NZ_RXZH01000001.1"/>
</dbReference>
<dbReference type="Gene3D" id="3.40.605.10">
    <property type="entry name" value="Aldehyde Dehydrogenase, Chain A, domain 1"/>
    <property type="match status" value="1"/>
</dbReference>
<name>A0A3S0PRF5_9VIBR</name>
<comment type="caution">
    <text evidence="6">The sequence shown here is derived from an EMBL/GenBank/DDBJ whole genome shotgun (WGS) entry which is preliminary data.</text>
</comment>
<dbReference type="Pfam" id="PF00171">
    <property type="entry name" value="Aldedh"/>
    <property type="match status" value="1"/>
</dbReference>
<feature type="active site" evidence="3">
    <location>
        <position position="249"/>
    </location>
</feature>
<dbReference type="InterPro" id="IPR016161">
    <property type="entry name" value="Ald_DH/histidinol_DH"/>
</dbReference>
<dbReference type="InterPro" id="IPR016162">
    <property type="entry name" value="Ald_DH_N"/>
</dbReference>
<feature type="domain" description="Aldehyde dehydrogenase" evidence="5">
    <location>
        <begin position="15"/>
        <end position="469"/>
    </location>
</feature>
<dbReference type="PROSITE" id="PS00070">
    <property type="entry name" value="ALDEHYDE_DEHYDR_CYS"/>
    <property type="match status" value="1"/>
</dbReference>
<accession>A0A3S0PRF5</accession>
<keyword evidence="7" id="KW-1185">Reference proteome</keyword>
<dbReference type="FunFam" id="3.40.309.10:FF:000004">
    <property type="entry name" value="Succinate-semialdehyde dehydrogenase I"/>
    <property type="match status" value="1"/>
</dbReference>
<evidence type="ECO:0000259" key="5">
    <source>
        <dbReference type="Pfam" id="PF00171"/>
    </source>
</evidence>
<dbReference type="AlphaFoldDB" id="A0A3S0PRF5"/>
<evidence type="ECO:0000256" key="4">
    <source>
        <dbReference type="RuleBase" id="RU003345"/>
    </source>
</evidence>
<organism evidence="6 7">
    <name type="scientific">Vibrio aquaticus</name>
    <dbReference type="NCBI Taxonomy" id="2496559"/>
    <lineage>
        <taxon>Bacteria</taxon>
        <taxon>Pseudomonadati</taxon>
        <taxon>Pseudomonadota</taxon>
        <taxon>Gammaproteobacteria</taxon>
        <taxon>Vibrionales</taxon>
        <taxon>Vibrionaceae</taxon>
        <taxon>Vibrio</taxon>
    </lineage>
</organism>
<dbReference type="InterPro" id="IPR015590">
    <property type="entry name" value="Aldehyde_DH_dom"/>
</dbReference>
<dbReference type="InterPro" id="IPR016160">
    <property type="entry name" value="Ald_DH_CS_CYS"/>
</dbReference>
<dbReference type="FunFam" id="3.40.605.10:FF:000005">
    <property type="entry name" value="Succinate-semialdehyde dehydrogenase I"/>
    <property type="match status" value="1"/>
</dbReference>
<evidence type="ECO:0000256" key="3">
    <source>
        <dbReference type="PROSITE-ProRule" id="PRU10007"/>
    </source>
</evidence>
<gene>
    <name evidence="6" type="ORF">EJ063_04065</name>
</gene>
<dbReference type="SUPFAM" id="SSF53720">
    <property type="entry name" value="ALDH-like"/>
    <property type="match status" value="1"/>
</dbReference>
<evidence type="ECO:0000313" key="7">
    <source>
        <dbReference type="Proteomes" id="UP000268973"/>
    </source>
</evidence>
<dbReference type="GO" id="GO:0004777">
    <property type="term" value="F:succinate-semialdehyde dehydrogenase (NAD+) activity"/>
    <property type="evidence" value="ECO:0007669"/>
    <property type="project" value="TreeGrafter"/>
</dbReference>
<dbReference type="InterPro" id="IPR029510">
    <property type="entry name" value="Ald_DH_CS_GLU"/>
</dbReference>
<dbReference type="InterPro" id="IPR016163">
    <property type="entry name" value="Ald_DH_C"/>
</dbReference>
<evidence type="ECO:0000256" key="1">
    <source>
        <dbReference type="ARBA" id="ARBA00009986"/>
    </source>
</evidence>
<dbReference type="PANTHER" id="PTHR43353:SF5">
    <property type="entry name" value="SUCCINATE-SEMIALDEHYDE DEHYDROGENASE, MITOCHONDRIAL"/>
    <property type="match status" value="1"/>
</dbReference>
<dbReference type="GO" id="GO:0009450">
    <property type="term" value="P:gamma-aminobutyric acid catabolic process"/>
    <property type="evidence" value="ECO:0007669"/>
    <property type="project" value="InterPro"/>
</dbReference>
<dbReference type="Proteomes" id="UP000268973">
    <property type="component" value="Unassembled WGS sequence"/>
</dbReference>
<dbReference type="OrthoDB" id="9812625at2"/>
<keyword evidence="2 4" id="KW-0560">Oxidoreductase</keyword>
<dbReference type="PANTHER" id="PTHR43353">
    <property type="entry name" value="SUCCINATE-SEMIALDEHYDE DEHYDROGENASE, MITOCHONDRIAL"/>
    <property type="match status" value="1"/>
</dbReference>
<dbReference type="PROSITE" id="PS00687">
    <property type="entry name" value="ALDEHYDE_DEHYDR_GLU"/>
    <property type="match status" value="1"/>
</dbReference>
<dbReference type="NCBIfam" id="TIGR01780">
    <property type="entry name" value="SSADH"/>
    <property type="match status" value="1"/>
</dbReference>
<comment type="similarity">
    <text evidence="1 4">Belongs to the aldehyde dehydrogenase family.</text>
</comment>
<protein>
    <submittedName>
        <fullName evidence="6">NAD-dependent succinate-semialdehyde dehydrogenase</fullName>
    </submittedName>
</protein>
<dbReference type="InterPro" id="IPR050740">
    <property type="entry name" value="Aldehyde_DH_Superfamily"/>
</dbReference>
<evidence type="ECO:0000313" key="6">
    <source>
        <dbReference type="EMBL" id="RTZ17973.1"/>
    </source>
</evidence>
<evidence type="ECO:0000256" key="2">
    <source>
        <dbReference type="ARBA" id="ARBA00023002"/>
    </source>
</evidence>
<dbReference type="Gene3D" id="3.40.309.10">
    <property type="entry name" value="Aldehyde Dehydrogenase, Chain A, domain 2"/>
    <property type="match status" value="1"/>
</dbReference>